<feature type="compositionally biased region" description="Pro residues" evidence="1">
    <location>
        <begin position="12"/>
        <end position="21"/>
    </location>
</feature>
<organism evidence="2 3">
    <name type="scientific">Auxenochlorella protothecoides</name>
    <name type="common">Green microalga</name>
    <name type="synonym">Chlorella protothecoides</name>
    <dbReference type="NCBI Taxonomy" id="3075"/>
    <lineage>
        <taxon>Eukaryota</taxon>
        <taxon>Viridiplantae</taxon>
        <taxon>Chlorophyta</taxon>
        <taxon>core chlorophytes</taxon>
        <taxon>Trebouxiophyceae</taxon>
        <taxon>Chlorellales</taxon>
        <taxon>Chlorellaceae</taxon>
        <taxon>Auxenochlorella</taxon>
    </lineage>
</organism>
<feature type="region of interest" description="Disordered" evidence="1">
    <location>
        <begin position="134"/>
        <end position="206"/>
    </location>
</feature>
<dbReference type="EMBL" id="QOKY01000099">
    <property type="protein sequence ID" value="RMZ57749.1"/>
    <property type="molecule type" value="Genomic_DNA"/>
</dbReference>
<feature type="compositionally biased region" description="Low complexity" evidence="1">
    <location>
        <begin position="29"/>
        <end position="44"/>
    </location>
</feature>
<evidence type="ECO:0000313" key="3">
    <source>
        <dbReference type="Proteomes" id="UP000279271"/>
    </source>
</evidence>
<gene>
    <name evidence="2" type="ORF">APUTEX25_004609</name>
</gene>
<feature type="region of interest" description="Disordered" evidence="1">
    <location>
        <begin position="1"/>
        <end position="89"/>
    </location>
</feature>
<dbReference type="AlphaFoldDB" id="A0A3M7L6A4"/>
<feature type="non-terminal residue" evidence="2">
    <location>
        <position position="1"/>
    </location>
</feature>
<evidence type="ECO:0000313" key="2">
    <source>
        <dbReference type="EMBL" id="RMZ57749.1"/>
    </source>
</evidence>
<evidence type="ECO:0000256" key="1">
    <source>
        <dbReference type="SAM" id="MobiDB-lite"/>
    </source>
</evidence>
<protein>
    <submittedName>
        <fullName evidence="2">Uncharacterized protein</fullName>
    </submittedName>
</protein>
<feature type="compositionally biased region" description="Low complexity" evidence="1">
    <location>
        <begin position="161"/>
        <end position="183"/>
    </location>
</feature>
<feature type="compositionally biased region" description="Basic residues" evidence="1">
    <location>
        <begin position="142"/>
        <end position="160"/>
    </location>
</feature>
<comment type="caution">
    <text evidence="2">The sequence shown here is derived from an EMBL/GenBank/DDBJ whole genome shotgun (WGS) entry which is preliminary data.</text>
</comment>
<name>A0A3M7L6A4_AUXPR</name>
<feature type="compositionally biased region" description="Low complexity" evidence="1">
    <location>
        <begin position="55"/>
        <end position="73"/>
    </location>
</feature>
<feature type="non-terminal residue" evidence="2">
    <location>
        <position position="206"/>
    </location>
</feature>
<proteinExistence type="predicted"/>
<reference evidence="3" key="1">
    <citation type="journal article" date="2018" name="Algal Res.">
        <title>Characterization of plant carbon substrate utilization by Auxenochlorella protothecoides.</title>
        <authorList>
            <person name="Vogler B.W."/>
            <person name="Starkenburg S.R."/>
            <person name="Sudasinghe N."/>
            <person name="Schambach J.Y."/>
            <person name="Rollin J.A."/>
            <person name="Pattathil S."/>
            <person name="Barry A.N."/>
        </authorList>
    </citation>
    <scope>NUCLEOTIDE SEQUENCE [LARGE SCALE GENOMIC DNA]</scope>
    <source>
        <strain evidence="3">UTEX 25</strain>
    </source>
</reference>
<dbReference type="Proteomes" id="UP000279271">
    <property type="component" value="Unassembled WGS sequence"/>
</dbReference>
<accession>A0A3M7L6A4</accession>
<sequence>AGLWRRRRPSTLPLPPLPPAPHLHRLPGLRRGLPDALGPAPARPARARPRPPLRHVPAGRARLAAPAGAAWRRGGAGRPHGGPPSRLRLLPPLLHRRRRAVGPHARHPRQLPCVPRPRPAPGLLPQLCRAESARARGAPRLPRARLHAPAHRLRHARRAGAARARAPLQSHAALGPGARAAADPGRRGDRGGRRPGWPGQRRARRR</sequence>